<sequence length="328" mass="37751">MKVKFLIIRFSSIGDIVLTSPVIRCLKEQVTGAEIYFVVKEKYAEILKANPHIKRVFLYKDKITPLLKELEKVQFDYIIDLHMNIRSNRIKRWLKIPGFSFDKLNFKKWLLVNFKVDRLPKKHIVDRYLETVKVFDVKNDEKGLDYFIPGNQHFDYKSLPEVFQNGYIAFCIAGSYQTKKLPPEKIIAICRKLPYPIVLLGGNREKPVGDSIAGLFSESVVNLCDKISLNESALLVGNARLVLTNDTGMMHIAAAFRKKILSFWGNTVPGLGMYPYLPDPVSKIMQVDGLKCRPCSKLGFDKCPKKHFRCMNDIDVEEVAGWVHENFR</sequence>
<evidence type="ECO:0000256" key="1">
    <source>
        <dbReference type="ARBA" id="ARBA00022676"/>
    </source>
</evidence>
<dbReference type="InterPro" id="IPR002201">
    <property type="entry name" value="Glyco_trans_9"/>
</dbReference>
<dbReference type="GO" id="GO:0008713">
    <property type="term" value="F:ADP-heptose-lipopolysaccharide heptosyltransferase activity"/>
    <property type="evidence" value="ECO:0007669"/>
    <property type="project" value="TreeGrafter"/>
</dbReference>
<evidence type="ECO:0000313" key="3">
    <source>
        <dbReference type="EMBL" id="VAW24439.1"/>
    </source>
</evidence>
<reference evidence="3" key="1">
    <citation type="submission" date="2018-06" db="EMBL/GenBank/DDBJ databases">
        <authorList>
            <person name="Zhirakovskaya E."/>
        </authorList>
    </citation>
    <scope>NUCLEOTIDE SEQUENCE</scope>
</reference>
<dbReference type="GO" id="GO:0005829">
    <property type="term" value="C:cytosol"/>
    <property type="evidence" value="ECO:0007669"/>
    <property type="project" value="TreeGrafter"/>
</dbReference>
<dbReference type="Gene3D" id="3.40.50.2000">
    <property type="entry name" value="Glycogen Phosphorylase B"/>
    <property type="match status" value="2"/>
</dbReference>
<dbReference type="InterPro" id="IPR051199">
    <property type="entry name" value="LPS_LOS_Heptosyltrfase"/>
</dbReference>
<proteinExistence type="predicted"/>
<dbReference type="GO" id="GO:0009244">
    <property type="term" value="P:lipopolysaccharide core region biosynthetic process"/>
    <property type="evidence" value="ECO:0007669"/>
    <property type="project" value="TreeGrafter"/>
</dbReference>
<dbReference type="SUPFAM" id="SSF53756">
    <property type="entry name" value="UDP-Glycosyltransferase/glycogen phosphorylase"/>
    <property type="match status" value="1"/>
</dbReference>
<dbReference type="AlphaFoldDB" id="A0A3B0UIR1"/>
<dbReference type="EMBL" id="UOEP01000214">
    <property type="protein sequence ID" value="VAW24439.1"/>
    <property type="molecule type" value="Genomic_DNA"/>
</dbReference>
<dbReference type="PANTHER" id="PTHR30160:SF1">
    <property type="entry name" value="LIPOPOLYSACCHARIDE 1,2-N-ACETYLGLUCOSAMINETRANSFERASE-RELATED"/>
    <property type="match status" value="1"/>
</dbReference>
<dbReference type="Pfam" id="PF01075">
    <property type="entry name" value="Glyco_transf_9"/>
    <property type="match status" value="1"/>
</dbReference>
<keyword evidence="2 3" id="KW-0808">Transferase</keyword>
<organism evidence="3">
    <name type="scientific">hydrothermal vent metagenome</name>
    <dbReference type="NCBI Taxonomy" id="652676"/>
    <lineage>
        <taxon>unclassified sequences</taxon>
        <taxon>metagenomes</taxon>
        <taxon>ecological metagenomes</taxon>
    </lineage>
</organism>
<protein>
    <submittedName>
        <fullName evidence="3">ADP-heptose--lipooligosaccharide heptosyltransferase II</fullName>
    </submittedName>
</protein>
<accession>A0A3B0UIR1</accession>
<name>A0A3B0UIR1_9ZZZZ</name>
<dbReference type="PANTHER" id="PTHR30160">
    <property type="entry name" value="TETRAACYLDISACCHARIDE 4'-KINASE-RELATED"/>
    <property type="match status" value="1"/>
</dbReference>
<evidence type="ECO:0000256" key="2">
    <source>
        <dbReference type="ARBA" id="ARBA00022679"/>
    </source>
</evidence>
<dbReference type="CDD" id="cd03789">
    <property type="entry name" value="GT9_LPS_heptosyltransferase"/>
    <property type="match status" value="1"/>
</dbReference>
<keyword evidence="1" id="KW-0328">Glycosyltransferase</keyword>
<gene>
    <name evidence="3" type="ORF">MNBD_BACTEROID01-1485</name>
</gene>